<keyword evidence="2" id="KW-1185">Reference proteome</keyword>
<dbReference type="HOGENOM" id="CLU_3276650_0_0_6"/>
<evidence type="ECO:0000313" key="2">
    <source>
        <dbReference type="Proteomes" id="UP000002069"/>
    </source>
</evidence>
<dbReference type="PATRIC" id="fig|693216.3.peg.2170"/>
<accession>C9Y565</accession>
<dbReference type="KEGG" id="ctu:CTU_22930"/>
<evidence type="ECO:0000313" key="1">
    <source>
        <dbReference type="EMBL" id="CBA31192.1"/>
    </source>
</evidence>
<proteinExistence type="predicted"/>
<sequence length="41" mass="4956">MLLYINTQLKPRHFSNTPEKTREMKNNFVPEYFPSTLICRP</sequence>
<dbReference type="EMBL" id="FN543093">
    <property type="protein sequence ID" value="CBA31192.1"/>
    <property type="molecule type" value="Genomic_DNA"/>
</dbReference>
<gene>
    <name evidence="1" type="ordered locus">Ctu_22930</name>
</gene>
<reference evidence="1 2" key="1">
    <citation type="journal article" date="2010" name="J. Bacteriol.">
        <title>Complete Genome Sequence of Cronobacter turicensis LMG 23827, a foodborne pathogen causing deaths in neonates.</title>
        <authorList>
            <person name="Stephan R."/>
            <person name="Lehner A."/>
            <person name="Tischler P."/>
            <person name="Rattei T."/>
        </authorList>
    </citation>
    <scope>NUCLEOTIDE SEQUENCE [LARGE SCALE GENOMIC DNA]</scope>
    <source>
        <strain evidence="2">DSM 18703 / CCUG 55852 / LMG 23827 / z3032</strain>
    </source>
</reference>
<protein>
    <submittedName>
        <fullName evidence="1">Uncharacterized protein</fullName>
    </submittedName>
</protein>
<dbReference type="Proteomes" id="UP000002069">
    <property type="component" value="Chromosome"/>
</dbReference>
<reference evidence="2" key="2">
    <citation type="journal article" date="2011" name="J. Bacteriol.">
        <title>Complete genome sequence of Cronobacter turicensis LMG 23827, a food-borne pathogen causing deaths in neonates.</title>
        <authorList>
            <person name="Stephan R."/>
            <person name="Lehner A."/>
            <person name="Tischler P."/>
            <person name="Rattei T."/>
        </authorList>
    </citation>
    <scope>NUCLEOTIDE SEQUENCE [LARGE SCALE GENOMIC DNA]</scope>
    <source>
        <strain evidence="2">DSM 18703 / CCUG 55852 / LMG 23827 / z3032</strain>
    </source>
</reference>
<dbReference type="AlphaFoldDB" id="C9Y565"/>
<name>C9Y565_CROTZ</name>
<organism evidence="1 2">
    <name type="scientific">Cronobacter turicensis (strain DSM 18703 / CCUG 55852 / LMG 23827 / z3032)</name>
    <dbReference type="NCBI Taxonomy" id="693216"/>
    <lineage>
        <taxon>Bacteria</taxon>
        <taxon>Pseudomonadati</taxon>
        <taxon>Pseudomonadota</taxon>
        <taxon>Gammaproteobacteria</taxon>
        <taxon>Enterobacterales</taxon>
        <taxon>Enterobacteriaceae</taxon>
        <taxon>Cronobacter</taxon>
    </lineage>
</organism>